<proteinExistence type="predicted"/>
<organism evidence="3 4">
    <name type="scientific">Operophtera brumata</name>
    <name type="common">Winter moth</name>
    <name type="synonym">Phalaena brumata</name>
    <dbReference type="NCBI Taxonomy" id="104452"/>
    <lineage>
        <taxon>Eukaryota</taxon>
        <taxon>Metazoa</taxon>
        <taxon>Ecdysozoa</taxon>
        <taxon>Arthropoda</taxon>
        <taxon>Hexapoda</taxon>
        <taxon>Insecta</taxon>
        <taxon>Pterygota</taxon>
        <taxon>Neoptera</taxon>
        <taxon>Endopterygota</taxon>
        <taxon>Lepidoptera</taxon>
        <taxon>Glossata</taxon>
        <taxon>Ditrysia</taxon>
        <taxon>Geometroidea</taxon>
        <taxon>Geometridae</taxon>
        <taxon>Larentiinae</taxon>
        <taxon>Operophtera</taxon>
    </lineage>
</organism>
<reference evidence="3 4" key="1">
    <citation type="journal article" date="2015" name="Genome Biol. Evol.">
        <title>The genome of winter moth (Operophtera brumata) provides a genomic perspective on sexual dimorphism and phenology.</title>
        <authorList>
            <person name="Derks M.F."/>
            <person name="Smit S."/>
            <person name="Salis L."/>
            <person name="Schijlen E."/>
            <person name="Bossers A."/>
            <person name="Mateman C."/>
            <person name="Pijl A.S."/>
            <person name="de Ridder D."/>
            <person name="Groenen M.A."/>
            <person name="Visser M.E."/>
            <person name="Megens H.J."/>
        </authorList>
    </citation>
    <scope>NUCLEOTIDE SEQUENCE [LARGE SCALE GENOMIC DNA]</scope>
    <source>
        <strain evidence="3">WM2013NL</strain>
        <tissue evidence="3">Head and thorax</tissue>
    </source>
</reference>
<evidence type="ECO:0000313" key="3">
    <source>
        <dbReference type="EMBL" id="KOB76801.1"/>
    </source>
</evidence>
<sequence length="259" mass="26957">MEYMGNLLTALFVAVSAVPAPGRIPKVYNALITSNQNLEPSKSYPVYQPVLHDPFGFSVQPSGLVPQPVPAKDAEALAPSPAAVPEDPPAQALAKEPAPPPSPAPDADSITLAPPPPPKTESPIPLNDFGLPPQVVPLGRINPAYNGFTQLGPFTYSYPGVRLYDPYDPFTLGPYGFPFYRPLPNLLGLGGPSYGSPSVSLVPAQVSAPNPAAAPAGLSSQVPPPEPSDLTVLNYSSKDPAIPNVPPPPLPQGGLKSDK</sequence>
<gene>
    <name evidence="3" type="ORF">OBRU01_02933</name>
</gene>
<evidence type="ECO:0000313" key="4">
    <source>
        <dbReference type="Proteomes" id="UP000037510"/>
    </source>
</evidence>
<keyword evidence="4" id="KW-1185">Reference proteome</keyword>
<feature type="chain" id="PRO_5005573498" evidence="2">
    <location>
        <begin position="18"/>
        <end position="259"/>
    </location>
</feature>
<feature type="region of interest" description="Disordered" evidence="1">
    <location>
        <begin position="210"/>
        <end position="259"/>
    </location>
</feature>
<dbReference type="Proteomes" id="UP000037510">
    <property type="component" value="Unassembled WGS sequence"/>
</dbReference>
<evidence type="ECO:0000256" key="1">
    <source>
        <dbReference type="SAM" id="MobiDB-lite"/>
    </source>
</evidence>
<accession>A0A0L7LNL7</accession>
<feature type="region of interest" description="Disordered" evidence="1">
    <location>
        <begin position="74"/>
        <end position="128"/>
    </location>
</feature>
<evidence type="ECO:0000256" key="2">
    <source>
        <dbReference type="SAM" id="SignalP"/>
    </source>
</evidence>
<dbReference type="EMBL" id="JTDY01000526">
    <property type="protein sequence ID" value="KOB76801.1"/>
    <property type="molecule type" value="Genomic_DNA"/>
</dbReference>
<feature type="signal peptide" evidence="2">
    <location>
        <begin position="1"/>
        <end position="17"/>
    </location>
</feature>
<comment type="caution">
    <text evidence="3">The sequence shown here is derived from an EMBL/GenBank/DDBJ whole genome shotgun (WGS) entry which is preliminary data.</text>
</comment>
<keyword evidence="2" id="KW-0732">Signal</keyword>
<name>A0A0L7LNL7_OPEBR</name>
<protein>
    <submittedName>
        <fullName evidence="3">Uncharacterized protein</fullName>
    </submittedName>
</protein>
<dbReference type="AlphaFoldDB" id="A0A0L7LNL7"/>